<gene>
    <name evidence="8" type="ORF">ATL39_2889</name>
</gene>
<dbReference type="PANTHER" id="PTHR35794">
    <property type="entry name" value="CELL DIVISION PROTEIN DIVIVA"/>
    <property type="match status" value="1"/>
</dbReference>
<keyword evidence="3" id="KW-0132">Cell division</keyword>
<accession>A0A419UWG6</accession>
<organism evidence="8 9">
    <name type="scientific">Sinobaca qinghaiensis</name>
    <dbReference type="NCBI Taxonomy" id="342944"/>
    <lineage>
        <taxon>Bacteria</taxon>
        <taxon>Bacillati</taxon>
        <taxon>Bacillota</taxon>
        <taxon>Bacilli</taxon>
        <taxon>Bacillales</taxon>
        <taxon>Sporolactobacillaceae</taxon>
        <taxon>Sinobaca</taxon>
    </lineage>
</organism>
<dbReference type="NCBIfam" id="TIGR03544">
    <property type="entry name" value="DivI1A_domain"/>
    <property type="match status" value="1"/>
</dbReference>
<dbReference type="OrthoDB" id="389699at2"/>
<feature type="region of interest" description="Disordered" evidence="7">
    <location>
        <begin position="47"/>
        <end position="87"/>
    </location>
</feature>
<proteinExistence type="predicted"/>
<dbReference type="GO" id="GO:0008360">
    <property type="term" value="P:regulation of cell shape"/>
    <property type="evidence" value="ECO:0007669"/>
    <property type="project" value="UniProtKB-KW"/>
</dbReference>
<dbReference type="PANTHER" id="PTHR35794:SF1">
    <property type="entry name" value="CELL CYCLE PROTEIN GPSB"/>
    <property type="match status" value="1"/>
</dbReference>
<feature type="compositionally biased region" description="Polar residues" evidence="7">
    <location>
        <begin position="52"/>
        <end position="63"/>
    </location>
</feature>
<evidence type="ECO:0000256" key="6">
    <source>
        <dbReference type="ARBA" id="ARBA00023306"/>
    </source>
</evidence>
<dbReference type="PIRSF" id="PIRSF029938">
    <property type="entry name" value="UCP029938"/>
    <property type="match status" value="1"/>
</dbReference>
<evidence type="ECO:0000256" key="7">
    <source>
        <dbReference type="SAM" id="MobiDB-lite"/>
    </source>
</evidence>
<evidence type="ECO:0000256" key="4">
    <source>
        <dbReference type="ARBA" id="ARBA00022960"/>
    </source>
</evidence>
<dbReference type="AlphaFoldDB" id="A0A419UWG6"/>
<evidence type="ECO:0000313" key="8">
    <source>
        <dbReference type="EMBL" id="RKD69471.1"/>
    </source>
</evidence>
<dbReference type="InterPro" id="IPR019933">
    <property type="entry name" value="DivIVA_domain"/>
</dbReference>
<dbReference type="GO" id="GO:0005737">
    <property type="term" value="C:cytoplasm"/>
    <property type="evidence" value="ECO:0007669"/>
    <property type="project" value="UniProtKB-SubCell"/>
</dbReference>
<dbReference type="Gene3D" id="6.10.250.660">
    <property type="match status" value="1"/>
</dbReference>
<keyword evidence="5" id="KW-0175">Coiled coil</keyword>
<evidence type="ECO:0000256" key="5">
    <source>
        <dbReference type="ARBA" id="ARBA00023054"/>
    </source>
</evidence>
<evidence type="ECO:0000313" key="9">
    <source>
        <dbReference type="Proteomes" id="UP000285120"/>
    </source>
</evidence>
<comment type="subcellular location">
    <subcellularLocation>
        <location evidence="1">Cytoplasm</location>
    </subcellularLocation>
</comment>
<protein>
    <submittedName>
        <fullName evidence="8">DivIVA domain-containing protein</fullName>
    </submittedName>
</protein>
<feature type="compositionally biased region" description="Basic and acidic residues" evidence="7">
    <location>
        <begin position="67"/>
        <end position="76"/>
    </location>
</feature>
<dbReference type="InterPro" id="IPR007793">
    <property type="entry name" value="DivIVA_fam"/>
</dbReference>
<name>A0A419UWG6_9BACL</name>
<keyword evidence="9" id="KW-1185">Reference proteome</keyword>
<evidence type="ECO:0000256" key="3">
    <source>
        <dbReference type="ARBA" id="ARBA00022618"/>
    </source>
</evidence>
<dbReference type="Pfam" id="PF05103">
    <property type="entry name" value="DivIVA"/>
    <property type="match status" value="1"/>
</dbReference>
<sequence length="112" mass="12806">MENTRLSAKEILDKDFKSSVKGYNKDEVDQFLDLVIQDYETFENRIRDLEESSNGSTASAAPITSSRESRREHSEETESSSAAGSTNYDILRRLSNLEKEVFGKKLYDENSR</sequence>
<keyword evidence="6" id="KW-0131">Cell cycle</keyword>
<evidence type="ECO:0000256" key="2">
    <source>
        <dbReference type="ARBA" id="ARBA00022490"/>
    </source>
</evidence>
<comment type="caution">
    <text evidence="8">The sequence shown here is derived from an EMBL/GenBank/DDBJ whole genome shotgun (WGS) entry which is preliminary data.</text>
</comment>
<dbReference type="GO" id="GO:0051301">
    <property type="term" value="P:cell division"/>
    <property type="evidence" value="ECO:0007669"/>
    <property type="project" value="UniProtKB-KW"/>
</dbReference>
<dbReference type="EMBL" id="RAPK01000011">
    <property type="protein sequence ID" value="RKD69471.1"/>
    <property type="molecule type" value="Genomic_DNA"/>
</dbReference>
<dbReference type="RefSeq" id="WP_120194042.1">
    <property type="nucleotide sequence ID" value="NZ_RAPK01000011.1"/>
</dbReference>
<reference evidence="8 9" key="1">
    <citation type="submission" date="2018-09" db="EMBL/GenBank/DDBJ databases">
        <title>Genomic Encyclopedia of Archaeal and Bacterial Type Strains, Phase II (KMG-II): from individual species to whole genera.</title>
        <authorList>
            <person name="Goeker M."/>
        </authorList>
    </citation>
    <scope>NUCLEOTIDE SEQUENCE [LARGE SCALE GENOMIC DNA]</scope>
    <source>
        <strain evidence="8 9">DSM 17008</strain>
    </source>
</reference>
<dbReference type="Proteomes" id="UP000285120">
    <property type="component" value="Unassembled WGS sequence"/>
</dbReference>
<keyword evidence="2" id="KW-0963">Cytoplasm</keyword>
<evidence type="ECO:0000256" key="1">
    <source>
        <dbReference type="ARBA" id="ARBA00004496"/>
    </source>
</evidence>
<dbReference type="InterPro" id="IPR011229">
    <property type="entry name" value="Cell_cycle_GpsB"/>
</dbReference>
<keyword evidence="4" id="KW-0133">Cell shape</keyword>
<dbReference type="NCBIfam" id="NF010725">
    <property type="entry name" value="PRK14127.1"/>
    <property type="match status" value="1"/>
</dbReference>